<sequence length="172" mass="18407">MKKSTKKILCAIGAGVVTAGAVVGAVVLLGRSDNTHHASVITHGLKELGKAVGGDSMLAGVAVVAATPVAAMATGYGAGQLAFGDDEPQTIIKYVERNPEPTAAERAEAARRVYEATRYAYENDNIAAYDRWEEEQRRRSAMHPWNTSSNVIPLTKVSAEYFLSQDELDEAI</sequence>
<name>A0A1S6L3K6_9CAUD</name>
<keyword evidence="2" id="KW-1185">Reference proteome</keyword>
<organism evidence="1 2">
    <name type="scientific">Erwinia phage vB_EamM_Yoloswag</name>
    <dbReference type="NCBI Taxonomy" id="1958956"/>
    <lineage>
        <taxon>Viruses</taxon>
        <taxon>Duplodnaviria</taxon>
        <taxon>Heunggongvirae</taxon>
        <taxon>Uroviricota</taxon>
        <taxon>Caudoviricetes</taxon>
        <taxon>Yoloswagvirus</taxon>
        <taxon>Yoloswagvirus yoloswag</taxon>
    </lineage>
</organism>
<evidence type="ECO:0000313" key="2">
    <source>
        <dbReference type="Proteomes" id="UP000221250"/>
    </source>
</evidence>
<proteinExistence type="predicted"/>
<protein>
    <submittedName>
        <fullName evidence="1">Uncharacterized protein</fullName>
    </submittedName>
</protein>
<gene>
    <name evidence="1" type="ORF">YOLOSWAG_290</name>
</gene>
<dbReference type="EMBL" id="KY448244">
    <property type="protein sequence ID" value="AQT28760.1"/>
    <property type="molecule type" value="Genomic_DNA"/>
</dbReference>
<accession>A0A1S6L3K6</accession>
<evidence type="ECO:0000313" key="1">
    <source>
        <dbReference type="EMBL" id="AQT28760.1"/>
    </source>
</evidence>
<reference evidence="1 2" key="1">
    <citation type="submission" date="2017-01" db="EMBL/GenBank/DDBJ databases">
        <authorList>
            <person name="Mah S.A."/>
            <person name="Swanson W.J."/>
            <person name="Moy G.W."/>
            <person name="Vacquier V.D."/>
        </authorList>
    </citation>
    <scope>NUCLEOTIDE SEQUENCE [LARGE SCALE GENOMIC DNA]</scope>
</reference>
<dbReference type="Proteomes" id="UP000221250">
    <property type="component" value="Segment"/>
</dbReference>